<protein>
    <submittedName>
        <fullName evidence="2">AAA family ATPase</fullName>
    </submittedName>
</protein>
<dbReference type="InterPro" id="IPR027417">
    <property type="entry name" value="P-loop_NTPase"/>
</dbReference>
<evidence type="ECO:0000259" key="1">
    <source>
        <dbReference type="Pfam" id="PF07728"/>
    </source>
</evidence>
<keyword evidence="3" id="KW-1185">Reference proteome</keyword>
<evidence type="ECO:0000313" key="3">
    <source>
        <dbReference type="Proteomes" id="UP000282125"/>
    </source>
</evidence>
<dbReference type="Pfam" id="PF07728">
    <property type="entry name" value="AAA_5"/>
    <property type="match status" value="1"/>
</dbReference>
<dbReference type="InterPro" id="IPR011704">
    <property type="entry name" value="ATPase_dyneun-rel_AAA"/>
</dbReference>
<accession>A0A3P3DLG4</accession>
<name>A0A3P3DLG4_9RHOB</name>
<reference evidence="2 3" key="1">
    <citation type="submission" date="2018-11" db="EMBL/GenBank/DDBJ databases">
        <title>Gemmobacter sp. nov., YIM 102744-1 draft genome.</title>
        <authorList>
            <person name="Li G."/>
            <person name="Jiang Y."/>
        </authorList>
    </citation>
    <scope>NUCLEOTIDE SEQUENCE [LARGE SCALE GENOMIC DNA]</scope>
    <source>
        <strain evidence="2 3">YIM 102744-1</strain>
    </source>
</reference>
<dbReference type="SUPFAM" id="SSF52540">
    <property type="entry name" value="P-loop containing nucleoside triphosphate hydrolases"/>
    <property type="match status" value="1"/>
</dbReference>
<comment type="caution">
    <text evidence="2">The sequence shown here is derived from an EMBL/GenBank/DDBJ whole genome shotgun (WGS) entry which is preliminary data.</text>
</comment>
<dbReference type="PANTHER" id="PTHR42759:SF1">
    <property type="entry name" value="MAGNESIUM-CHELATASE SUBUNIT CHLD"/>
    <property type="match status" value="1"/>
</dbReference>
<feature type="domain" description="ATPase dynein-related AAA" evidence="1">
    <location>
        <begin position="78"/>
        <end position="218"/>
    </location>
</feature>
<dbReference type="GO" id="GO:0016887">
    <property type="term" value="F:ATP hydrolysis activity"/>
    <property type="evidence" value="ECO:0007669"/>
    <property type="project" value="InterPro"/>
</dbReference>
<dbReference type="PANTHER" id="PTHR42759">
    <property type="entry name" value="MOXR FAMILY PROTEIN"/>
    <property type="match status" value="1"/>
</dbReference>
<organism evidence="2 3">
    <name type="scientific">Falsigemmobacter faecalis</name>
    <dbReference type="NCBI Taxonomy" id="2488730"/>
    <lineage>
        <taxon>Bacteria</taxon>
        <taxon>Pseudomonadati</taxon>
        <taxon>Pseudomonadota</taxon>
        <taxon>Alphaproteobacteria</taxon>
        <taxon>Rhodobacterales</taxon>
        <taxon>Paracoccaceae</taxon>
        <taxon>Falsigemmobacter</taxon>
    </lineage>
</organism>
<proteinExistence type="predicted"/>
<dbReference type="InterPro" id="IPR050764">
    <property type="entry name" value="CbbQ/NirQ/NorQ/GpvN"/>
</dbReference>
<dbReference type="AlphaFoldDB" id="A0A3P3DLG4"/>
<dbReference type="Gene3D" id="3.40.50.300">
    <property type="entry name" value="P-loop containing nucleotide triphosphate hydrolases"/>
    <property type="match status" value="1"/>
</dbReference>
<dbReference type="Proteomes" id="UP000282125">
    <property type="component" value="Unassembled WGS sequence"/>
</dbReference>
<sequence length="336" mass="37117">MEKAMSLHANNLSSAINWNFQTTDIGQLFKLPSAIGKSVPVFENDLLVQKITPNYHFDVDMVRSILAFLFAENHGDGLMFYGPHGCGKTSLIREVLGRLHWPTLMLSWNETSDTADLIGRVGISFGNTEFEYGPLALAAKNGYALVINEIDRGRAGNLVALNDILDGGKLLIKETGEVITPHKNFRLICTANSAGSGDLTGAYTGSVRKLDPAFLDRFAMLEVSYMDHQTETDLMLLQFPDFQAASAEFVSRMCAFAAETRAKCHDVAEALNSPLSTRALTRFFRYGLSFGLHRKIDHGTPCEETVMNALNLAYLSRLSPEEREVATNILKLNIGF</sequence>
<gene>
    <name evidence="2" type="ORF">EG244_10280</name>
</gene>
<dbReference type="EMBL" id="RRAZ01000013">
    <property type="protein sequence ID" value="RRH74462.1"/>
    <property type="molecule type" value="Genomic_DNA"/>
</dbReference>
<dbReference type="GO" id="GO:0005524">
    <property type="term" value="F:ATP binding"/>
    <property type="evidence" value="ECO:0007669"/>
    <property type="project" value="InterPro"/>
</dbReference>
<dbReference type="CDD" id="cd00009">
    <property type="entry name" value="AAA"/>
    <property type="match status" value="1"/>
</dbReference>
<evidence type="ECO:0000313" key="2">
    <source>
        <dbReference type="EMBL" id="RRH74462.1"/>
    </source>
</evidence>